<keyword evidence="1" id="KW-0203">Cytokinin biosynthesis</keyword>
<evidence type="ECO:0000256" key="1">
    <source>
        <dbReference type="RuleBase" id="RU363015"/>
    </source>
</evidence>
<dbReference type="InterPro" id="IPR052341">
    <property type="entry name" value="LOG_family_nucleotidases"/>
</dbReference>
<dbReference type="InterPro" id="IPR005269">
    <property type="entry name" value="LOG"/>
</dbReference>
<dbReference type="Gene3D" id="3.40.50.450">
    <property type="match status" value="1"/>
</dbReference>
<organism evidence="2 3">
    <name type="scientific">Candidatus Buchananbacteria bacterium RIFCSPHIGHO2_01_FULL_47_11b</name>
    <dbReference type="NCBI Taxonomy" id="1797537"/>
    <lineage>
        <taxon>Bacteria</taxon>
        <taxon>Candidatus Buchananiibacteriota</taxon>
    </lineage>
</organism>
<dbReference type="SUPFAM" id="SSF102405">
    <property type="entry name" value="MCP/YpsA-like"/>
    <property type="match status" value="1"/>
</dbReference>
<dbReference type="EC" id="3.2.2.n1" evidence="1"/>
<protein>
    <recommendedName>
        <fullName evidence="1">Cytokinin riboside 5'-monophosphate phosphoribohydrolase</fullName>
        <ecNumber evidence="1">3.2.2.n1</ecNumber>
    </recommendedName>
</protein>
<sequence length="207" mass="23547">MSEELRKGFDFLERFERDRVVTIFGSAQIAEGHPIYNEAMALGRMLAEEGITVVTGGGPGIMEAANRGADEAGGRSVGINIYLKVQERQNQYVNESIGFHYFFARKIILAHIAQAYIYFPGGFGTLDEFFEISTLISTAKIDKKLPVVLIGKDYWETLRRWLQKTPVEKYKTVAKNKLDIWTTTDSITEAFEIVKKIPRKIHRHESI</sequence>
<dbReference type="Proteomes" id="UP000178385">
    <property type="component" value="Unassembled WGS sequence"/>
</dbReference>
<evidence type="ECO:0000313" key="3">
    <source>
        <dbReference type="Proteomes" id="UP000178385"/>
    </source>
</evidence>
<comment type="similarity">
    <text evidence="1">Belongs to the LOG family.</text>
</comment>
<dbReference type="InterPro" id="IPR031100">
    <property type="entry name" value="LOG_fam"/>
</dbReference>
<keyword evidence="1" id="KW-0378">Hydrolase</keyword>
<dbReference type="GO" id="GO:0005829">
    <property type="term" value="C:cytosol"/>
    <property type="evidence" value="ECO:0007669"/>
    <property type="project" value="TreeGrafter"/>
</dbReference>
<proteinExistence type="inferred from homology"/>
<dbReference type="PANTHER" id="PTHR43393">
    <property type="entry name" value="CYTOKININ RIBOSIDE 5'-MONOPHOSPHATE PHOSPHORIBOHYDROLASE"/>
    <property type="match status" value="1"/>
</dbReference>
<dbReference type="GO" id="GO:0009691">
    <property type="term" value="P:cytokinin biosynthetic process"/>
    <property type="evidence" value="ECO:0007669"/>
    <property type="project" value="UniProtKB-UniRule"/>
</dbReference>
<comment type="caution">
    <text evidence="2">The sequence shown here is derived from an EMBL/GenBank/DDBJ whole genome shotgun (WGS) entry which is preliminary data.</text>
</comment>
<dbReference type="EMBL" id="MHIG01000031">
    <property type="protein sequence ID" value="OGY46608.1"/>
    <property type="molecule type" value="Genomic_DNA"/>
</dbReference>
<dbReference type="Pfam" id="PF03641">
    <property type="entry name" value="Lysine_decarbox"/>
    <property type="match status" value="1"/>
</dbReference>
<name>A0A1G1Y2S9_9BACT</name>
<dbReference type="NCBIfam" id="TIGR00730">
    <property type="entry name" value="Rossman fold protein, TIGR00730 family"/>
    <property type="match status" value="1"/>
</dbReference>
<dbReference type="AlphaFoldDB" id="A0A1G1Y2S9"/>
<dbReference type="GO" id="GO:0016787">
    <property type="term" value="F:hydrolase activity"/>
    <property type="evidence" value="ECO:0007669"/>
    <property type="project" value="UniProtKB-KW"/>
</dbReference>
<accession>A0A1G1Y2S9</accession>
<dbReference type="PANTHER" id="PTHR43393:SF3">
    <property type="entry name" value="LYSINE DECARBOXYLASE-LIKE PROTEIN"/>
    <property type="match status" value="1"/>
</dbReference>
<reference evidence="2 3" key="1">
    <citation type="journal article" date="2016" name="Nat. Commun.">
        <title>Thousands of microbial genomes shed light on interconnected biogeochemical processes in an aquifer system.</title>
        <authorList>
            <person name="Anantharaman K."/>
            <person name="Brown C.T."/>
            <person name="Hug L.A."/>
            <person name="Sharon I."/>
            <person name="Castelle C.J."/>
            <person name="Probst A.J."/>
            <person name="Thomas B.C."/>
            <person name="Singh A."/>
            <person name="Wilkins M.J."/>
            <person name="Karaoz U."/>
            <person name="Brodie E.L."/>
            <person name="Williams K.H."/>
            <person name="Hubbard S.S."/>
            <person name="Banfield J.F."/>
        </authorList>
    </citation>
    <scope>NUCLEOTIDE SEQUENCE [LARGE SCALE GENOMIC DNA]</scope>
</reference>
<gene>
    <name evidence="2" type="ORF">A2840_02830</name>
</gene>
<evidence type="ECO:0000313" key="2">
    <source>
        <dbReference type="EMBL" id="OGY46608.1"/>
    </source>
</evidence>